<organism evidence="1 2">
    <name type="scientific">Candidatus Methanogaster sp</name>
    <dbReference type="NCBI Taxonomy" id="3386292"/>
    <lineage>
        <taxon>Archaea</taxon>
        <taxon>Methanobacteriati</taxon>
        <taxon>Methanobacteriota</taxon>
        <taxon>Stenosarchaea group</taxon>
        <taxon>Methanomicrobia</taxon>
        <taxon>Methanosarcinales</taxon>
        <taxon>ANME-2 cluster</taxon>
        <taxon>Candidatus Methanogasteraceae</taxon>
        <taxon>Candidatus Methanogaster</taxon>
    </lineage>
</organism>
<protein>
    <submittedName>
        <fullName evidence="1">Uncharacterized protein</fullName>
    </submittedName>
</protein>
<evidence type="ECO:0000313" key="1">
    <source>
        <dbReference type="EMBL" id="PXF60954.1"/>
    </source>
</evidence>
<dbReference type="Proteomes" id="UP000248329">
    <property type="component" value="Unassembled WGS sequence"/>
</dbReference>
<gene>
    <name evidence="1" type="ORF">C4B59_06270</name>
</gene>
<dbReference type="EMBL" id="PQXF01000009">
    <property type="protein sequence ID" value="PXF60954.1"/>
    <property type="molecule type" value="Genomic_DNA"/>
</dbReference>
<reference evidence="1" key="1">
    <citation type="submission" date="2018-01" db="EMBL/GenBank/DDBJ databases">
        <authorList>
            <person name="Krukenberg V."/>
        </authorList>
    </citation>
    <scope>NUCLEOTIDE SEQUENCE</scope>
    <source>
        <strain evidence="1">E20ANME2</strain>
    </source>
</reference>
<accession>A0AC61L3D0</accession>
<proteinExistence type="predicted"/>
<name>A0AC61L3D0_9EURY</name>
<evidence type="ECO:0000313" key="2">
    <source>
        <dbReference type="Proteomes" id="UP000248329"/>
    </source>
</evidence>
<comment type="caution">
    <text evidence="1">The sequence shown here is derived from an EMBL/GenBank/DDBJ whole genome shotgun (WGS) entry which is preliminary data.</text>
</comment>
<sequence length="303" mass="34410">MTIQLPDRDTRTYADILDEMIASIPKYTDKWTNHNPSDPGITILELLSWIEETTLYRINRVPVESYINFLRLVAGASGVAEVDRMLNDPGIYRYHRQILEFLKEVEEGDNKSIAEIKEAALRFLKSRYRAVTEDDFCQLAIEAADKVGRAIVYKSGDNEKVEIVIVSESGDGYEELTQVVTDYLNPRKLIGTTIKVKRPVYTDVAIDIRVVCYHYTTPEKVEKDVRDRILKHLDPFGGGDEGTGWPYGRPLTVYEIAQIIEETGGVKQSELVRFDSGEMNVKKIDGLVNVVSTNIEVVKEDDE</sequence>